<reference evidence="12 13" key="1">
    <citation type="journal article" date="2022" name="Int. J. Syst. Evol. Microbiol.">
        <title>Noviherbaspirillum aridicola sp. nov., isolated from an arid soil in Pakistan.</title>
        <authorList>
            <person name="Khan I.U."/>
            <person name="Saqib M."/>
            <person name="Amin A."/>
            <person name="Hussain F."/>
            <person name="Li L."/>
            <person name="Liu Y.H."/>
            <person name="Fang B.Z."/>
            <person name="Ahmed I."/>
            <person name="Li W.J."/>
        </authorList>
    </citation>
    <scope>NUCLEOTIDE SEQUENCE [LARGE SCALE GENOMIC DNA]</scope>
    <source>
        <strain evidence="12 13">NCCP-691</strain>
    </source>
</reference>
<feature type="domain" description="Response regulatory" evidence="9">
    <location>
        <begin position="944"/>
        <end position="1057"/>
    </location>
</feature>
<accession>A0ABQ4Q7U8</accession>
<dbReference type="PROSITE" id="PS50113">
    <property type="entry name" value="PAC"/>
    <property type="match status" value="2"/>
</dbReference>
<dbReference type="InterPro" id="IPR036890">
    <property type="entry name" value="HATPase_C_sf"/>
</dbReference>
<dbReference type="Pfam" id="PF13426">
    <property type="entry name" value="PAS_9"/>
    <property type="match status" value="1"/>
</dbReference>
<evidence type="ECO:0000256" key="1">
    <source>
        <dbReference type="ARBA" id="ARBA00000085"/>
    </source>
</evidence>
<evidence type="ECO:0000256" key="7">
    <source>
        <dbReference type="SAM" id="MobiDB-lite"/>
    </source>
</evidence>
<feature type="domain" description="Histidine kinase" evidence="8">
    <location>
        <begin position="696"/>
        <end position="921"/>
    </location>
</feature>
<dbReference type="InterPro" id="IPR052162">
    <property type="entry name" value="Sensor_kinase/Photoreceptor"/>
</dbReference>
<dbReference type="NCBIfam" id="TIGR00229">
    <property type="entry name" value="sensory_box"/>
    <property type="match status" value="3"/>
</dbReference>
<dbReference type="Gene3D" id="3.30.565.10">
    <property type="entry name" value="Histidine kinase-like ATPase, C-terminal domain"/>
    <property type="match status" value="1"/>
</dbReference>
<evidence type="ECO:0000313" key="13">
    <source>
        <dbReference type="Proteomes" id="UP000887222"/>
    </source>
</evidence>
<feature type="domain" description="PAS" evidence="10">
    <location>
        <begin position="556"/>
        <end position="626"/>
    </location>
</feature>
<dbReference type="Proteomes" id="UP000887222">
    <property type="component" value="Unassembled WGS sequence"/>
</dbReference>
<dbReference type="InterPro" id="IPR000014">
    <property type="entry name" value="PAS"/>
</dbReference>
<dbReference type="Gene3D" id="3.40.50.2300">
    <property type="match status" value="1"/>
</dbReference>
<evidence type="ECO:0000259" key="9">
    <source>
        <dbReference type="PROSITE" id="PS50110"/>
    </source>
</evidence>
<dbReference type="SUPFAM" id="SSF52172">
    <property type="entry name" value="CheY-like"/>
    <property type="match status" value="1"/>
</dbReference>
<dbReference type="InterPro" id="IPR003594">
    <property type="entry name" value="HATPase_dom"/>
</dbReference>
<dbReference type="InterPro" id="IPR036097">
    <property type="entry name" value="HisK_dim/P_sf"/>
</dbReference>
<feature type="region of interest" description="Disordered" evidence="7">
    <location>
        <begin position="70"/>
        <end position="90"/>
    </location>
</feature>
<dbReference type="CDD" id="cd00082">
    <property type="entry name" value="HisKA"/>
    <property type="match status" value="1"/>
</dbReference>
<keyword evidence="5 12" id="KW-0418">Kinase</keyword>
<dbReference type="SMART" id="SM00086">
    <property type="entry name" value="PAC"/>
    <property type="match status" value="4"/>
</dbReference>
<dbReference type="PROSITE" id="PS50109">
    <property type="entry name" value="HIS_KIN"/>
    <property type="match status" value="1"/>
</dbReference>
<keyword evidence="3 6" id="KW-0597">Phosphoprotein</keyword>
<dbReference type="Gene3D" id="1.10.287.130">
    <property type="match status" value="1"/>
</dbReference>
<dbReference type="InterPro" id="IPR001610">
    <property type="entry name" value="PAC"/>
</dbReference>
<dbReference type="PANTHER" id="PTHR43304">
    <property type="entry name" value="PHYTOCHROME-LIKE PROTEIN CPH1"/>
    <property type="match status" value="1"/>
</dbReference>
<evidence type="ECO:0000256" key="2">
    <source>
        <dbReference type="ARBA" id="ARBA00012438"/>
    </source>
</evidence>
<feature type="modified residue" description="4-aspartylphosphate" evidence="6">
    <location>
        <position position="992"/>
    </location>
</feature>
<dbReference type="InterPro" id="IPR011006">
    <property type="entry name" value="CheY-like_superfamily"/>
</dbReference>
<feature type="compositionally biased region" description="Basic and acidic residues" evidence="7">
    <location>
        <begin position="78"/>
        <end position="90"/>
    </location>
</feature>
<feature type="domain" description="PAC" evidence="11">
    <location>
        <begin position="342"/>
        <end position="394"/>
    </location>
</feature>
<dbReference type="SMART" id="SM00091">
    <property type="entry name" value="PAS"/>
    <property type="match status" value="4"/>
</dbReference>
<evidence type="ECO:0000259" key="11">
    <source>
        <dbReference type="PROSITE" id="PS50113"/>
    </source>
</evidence>
<comment type="catalytic activity">
    <reaction evidence="1">
        <text>ATP + protein L-histidine = ADP + protein N-phospho-L-histidine.</text>
        <dbReference type="EC" id="2.7.13.3"/>
    </reaction>
</comment>
<dbReference type="SMART" id="SM00388">
    <property type="entry name" value="HisKA"/>
    <property type="match status" value="1"/>
</dbReference>
<dbReference type="GO" id="GO:0016301">
    <property type="term" value="F:kinase activity"/>
    <property type="evidence" value="ECO:0007669"/>
    <property type="project" value="UniProtKB-KW"/>
</dbReference>
<proteinExistence type="predicted"/>
<gene>
    <name evidence="12" type="ORF">NCCP691_33020</name>
</gene>
<dbReference type="SUPFAM" id="SSF55785">
    <property type="entry name" value="PYP-like sensor domain (PAS domain)"/>
    <property type="match status" value="4"/>
</dbReference>
<dbReference type="Pfam" id="PF00072">
    <property type="entry name" value="Response_reg"/>
    <property type="match status" value="1"/>
</dbReference>
<evidence type="ECO:0000259" key="8">
    <source>
        <dbReference type="PROSITE" id="PS50109"/>
    </source>
</evidence>
<dbReference type="EMBL" id="BPMK01000016">
    <property type="protein sequence ID" value="GIZ53288.1"/>
    <property type="molecule type" value="Genomic_DNA"/>
</dbReference>
<dbReference type="Gene3D" id="3.30.450.20">
    <property type="entry name" value="PAS domain"/>
    <property type="match status" value="4"/>
</dbReference>
<evidence type="ECO:0000256" key="3">
    <source>
        <dbReference type="ARBA" id="ARBA00022553"/>
    </source>
</evidence>
<evidence type="ECO:0000256" key="6">
    <source>
        <dbReference type="PROSITE-ProRule" id="PRU00169"/>
    </source>
</evidence>
<dbReference type="InterPro" id="IPR000700">
    <property type="entry name" value="PAS-assoc_C"/>
</dbReference>
<dbReference type="InterPro" id="IPR003661">
    <property type="entry name" value="HisK_dim/P_dom"/>
</dbReference>
<evidence type="ECO:0000259" key="10">
    <source>
        <dbReference type="PROSITE" id="PS50112"/>
    </source>
</evidence>
<feature type="domain" description="PAS" evidence="10">
    <location>
        <begin position="32"/>
        <end position="71"/>
    </location>
</feature>
<evidence type="ECO:0000256" key="5">
    <source>
        <dbReference type="ARBA" id="ARBA00022777"/>
    </source>
</evidence>
<dbReference type="InterPro" id="IPR005467">
    <property type="entry name" value="His_kinase_dom"/>
</dbReference>
<dbReference type="InterPro" id="IPR001789">
    <property type="entry name" value="Sig_transdc_resp-reg_receiver"/>
</dbReference>
<dbReference type="Pfam" id="PF00512">
    <property type="entry name" value="HisKA"/>
    <property type="match status" value="1"/>
</dbReference>
<dbReference type="InterPro" id="IPR013655">
    <property type="entry name" value="PAS_fold_3"/>
</dbReference>
<dbReference type="InterPro" id="IPR035965">
    <property type="entry name" value="PAS-like_dom_sf"/>
</dbReference>
<protein>
    <recommendedName>
        <fullName evidence="2">histidine kinase</fullName>
        <ecNumber evidence="2">2.7.13.3</ecNumber>
    </recommendedName>
</protein>
<dbReference type="SMART" id="SM00448">
    <property type="entry name" value="REC"/>
    <property type="match status" value="1"/>
</dbReference>
<feature type="domain" description="PAC" evidence="11">
    <location>
        <begin position="208"/>
        <end position="261"/>
    </location>
</feature>
<feature type="domain" description="PAS" evidence="10">
    <location>
        <begin position="269"/>
        <end position="339"/>
    </location>
</feature>
<dbReference type="RefSeq" id="WP_220809710.1">
    <property type="nucleotide sequence ID" value="NZ_BPMK01000016.1"/>
</dbReference>
<dbReference type="CDD" id="cd00130">
    <property type="entry name" value="PAS"/>
    <property type="match status" value="4"/>
</dbReference>
<sequence>MTSRAKEKALANLLPEQRALLALARTGDFAHIIFDPRGVITDWNPAAEAVLGWRREEAVGRSVDMLFTPEDAAAGAPDAERREAQRHGVTADERWHVRKDGSQFWALGQTTALHLDGELAGFAKILRDRTQERLIKEHLDVAQQAGEVGTYEYTPATGTVVASDQFCQLWGIERRERFQAAELAVVLHPDDRERFFAVDESGVVRRDWYLECRLAQAGAGRQRWLARKGRFVRELRDDHERFVGVCYEISAFKQIENELREANSRLQARESRFRQLAEFAPGITWLGDASGNLTYLNGQWTRYSGQAIQDALQDGWARALHPADKPRVLAAWNEALRSGQFYETEARLRSRKGTYRWFLIRAEALRDDAGQVAEWFGHSVDIHDRKIAEAALQLSQRRQSQLLSFDDMLRSLADVDEIRRTSAALMLDYLRAPLAVLAQPVAGRAEADAVVATPGSVATARVTPDALVPAGLEPLVSGRTSVVDYAGRSGADSFSRHPARIAVPGRGGALFVVADAADRLWEPEDIALAEELAKRAWHALEKAAASQELERRVAAIAAERDQIWQTAPDLLVVLTVTGRLMDANPSIVAVLGWTREEFVSKHLGDIVHPDDLQRTFDEIGRHAGGGYQTLRFEIRCRHKSGEYRWLTWTASSAGKRVFAMARDITDIKAQAQALQMTEEALRQSQKMEAVGQLTGGIAHDFNNHLQAIVGSLELISHLARAGRISELSRYVETAATAARKAGTLTHRLLAFSRRQPLDPRPTDVNRLIRAMEDLLRRALNASIELTIRESEESWLTSTDSNQLENALLNLVINARDAMPEGGQLLVRVENAVFDAGHPAPGPYLPWGEYVGIEVRDTGIGIDREVLNRVFEPFFTTKPAGRGTGLGLSMVYGFVKQSGGAVDIRSEPMQGTRVRIYLPRHTGPAEDESAGTHDAGLAAGAGRQTVVVVEDDDQVRTLVSDTLRELDYRVLLASTAREGLALLDEQTDLLLTDVGLPDMSGIELVKAAEQTLPRLRVLYMTAYAEHMANRGEFLKPGQELIRKPFSLHELCERIRRMLQ</sequence>
<dbReference type="EC" id="2.7.13.3" evidence="2"/>
<dbReference type="PROSITE" id="PS50110">
    <property type="entry name" value="RESPONSE_REGULATORY"/>
    <property type="match status" value="1"/>
</dbReference>
<dbReference type="PANTHER" id="PTHR43304:SF1">
    <property type="entry name" value="PAC DOMAIN-CONTAINING PROTEIN"/>
    <property type="match status" value="1"/>
</dbReference>
<dbReference type="SUPFAM" id="SSF55874">
    <property type="entry name" value="ATPase domain of HSP90 chaperone/DNA topoisomerase II/histidine kinase"/>
    <property type="match status" value="1"/>
</dbReference>
<keyword evidence="13" id="KW-1185">Reference proteome</keyword>
<dbReference type="SUPFAM" id="SSF47384">
    <property type="entry name" value="Homodimeric domain of signal transducing histidine kinase"/>
    <property type="match status" value="1"/>
</dbReference>
<dbReference type="Pfam" id="PF02518">
    <property type="entry name" value="HATPase_c"/>
    <property type="match status" value="1"/>
</dbReference>
<comment type="caution">
    <text evidence="12">The sequence shown here is derived from an EMBL/GenBank/DDBJ whole genome shotgun (WGS) entry which is preliminary data.</text>
</comment>
<evidence type="ECO:0000313" key="12">
    <source>
        <dbReference type="EMBL" id="GIZ53288.1"/>
    </source>
</evidence>
<dbReference type="PRINTS" id="PR00344">
    <property type="entry name" value="BCTRLSENSOR"/>
</dbReference>
<dbReference type="Pfam" id="PF08447">
    <property type="entry name" value="PAS_3"/>
    <property type="match status" value="2"/>
</dbReference>
<keyword evidence="4" id="KW-0808">Transferase</keyword>
<evidence type="ECO:0000256" key="4">
    <source>
        <dbReference type="ARBA" id="ARBA00022679"/>
    </source>
</evidence>
<dbReference type="SMART" id="SM00387">
    <property type="entry name" value="HATPase_c"/>
    <property type="match status" value="1"/>
</dbReference>
<dbReference type="PROSITE" id="PS50112">
    <property type="entry name" value="PAS"/>
    <property type="match status" value="3"/>
</dbReference>
<dbReference type="InterPro" id="IPR004358">
    <property type="entry name" value="Sig_transdc_His_kin-like_C"/>
</dbReference>
<organism evidence="12 13">
    <name type="scientific">Noviherbaspirillum aridicola</name>
    <dbReference type="NCBI Taxonomy" id="2849687"/>
    <lineage>
        <taxon>Bacteria</taxon>
        <taxon>Pseudomonadati</taxon>
        <taxon>Pseudomonadota</taxon>
        <taxon>Betaproteobacteria</taxon>
        <taxon>Burkholderiales</taxon>
        <taxon>Oxalobacteraceae</taxon>
        <taxon>Noviherbaspirillum</taxon>
    </lineage>
</organism>
<name>A0ABQ4Q7U8_9BURK</name>